<feature type="binding site" evidence="14">
    <location>
        <position position="51"/>
    </location>
    <ligand>
        <name>Mg(2+)</name>
        <dbReference type="ChEBI" id="CHEBI:18420"/>
        <label>1</label>
        <note>catalytic</note>
    </ligand>
</feature>
<name>A0A0C7N1H5_9SACH</name>
<dbReference type="Gene3D" id="3.30.70.3000">
    <property type="match status" value="1"/>
</dbReference>
<evidence type="ECO:0000259" key="15">
    <source>
        <dbReference type="Pfam" id="PF04446"/>
    </source>
</evidence>
<dbReference type="GO" id="GO:0000287">
    <property type="term" value="F:magnesium ion binding"/>
    <property type="evidence" value="ECO:0007669"/>
    <property type="project" value="UniProtKB-UniRule"/>
</dbReference>
<evidence type="ECO:0000256" key="14">
    <source>
        <dbReference type="PIRSR" id="PIRSR028980-2"/>
    </source>
</evidence>
<reference evidence="17 18" key="1">
    <citation type="submission" date="2014-12" db="EMBL/GenBank/DDBJ databases">
        <authorList>
            <person name="Neuveglise Cecile"/>
        </authorList>
    </citation>
    <scope>NUCLEOTIDE SEQUENCE [LARGE SCALE GENOMIC DNA]</scope>
    <source>
        <strain evidence="17 18">CBS 12615</strain>
    </source>
</reference>
<protein>
    <recommendedName>
        <fullName evidence="3 12">tRNA(His) guanylyltransferase</fullName>
        <ecNumber evidence="2 12">2.7.7.79</ecNumber>
    </recommendedName>
    <alternativeName>
        <fullName evidence="11 12">tRNA-histidine guanylyltransferase</fullName>
    </alternativeName>
</protein>
<dbReference type="InterPro" id="IPR024956">
    <property type="entry name" value="tRNAHis_GuaTrfase_cat"/>
</dbReference>
<dbReference type="Proteomes" id="UP000054304">
    <property type="component" value="Unassembled WGS sequence"/>
</dbReference>
<feature type="binding site" evidence="14">
    <location>
        <position position="98"/>
    </location>
    <ligand>
        <name>Mg(2+)</name>
        <dbReference type="ChEBI" id="CHEBI:18420"/>
        <label>1</label>
        <note>catalytic</note>
    </ligand>
</feature>
<sequence length="258" mass="30142">MKEIQSIAHLSTSGSSEQYHTMAKSRFEYVRQFETNEVLLPETYIVVRIDGKKFHEFSRTYEFQKPNDLRALKLMNASAKNVVMKYQHEVVCAFGESDEYSFILRKDTVLFKRRQNKLSSLFVSLFTANYVALWSKFFPDVALDYKNLPFFDSRCVCYPSLTTIKDYLSWRYVDTHINNLYNTVFWQLIVKCGLTPQESEQKLCGTLSSDKQEILFTKCGINYNNEPEIFKKGSLINKKGEILHIDVIKNIDALFEGF</sequence>
<evidence type="ECO:0000256" key="11">
    <source>
        <dbReference type="ARBA" id="ARBA00032480"/>
    </source>
</evidence>
<feature type="binding site" evidence="14">
    <location>
        <position position="50"/>
    </location>
    <ligand>
        <name>Mg(2+)</name>
        <dbReference type="ChEBI" id="CHEBI:18420"/>
        <label>1</label>
        <note>catalytic</note>
    </ligand>
</feature>
<evidence type="ECO:0000313" key="17">
    <source>
        <dbReference type="EMBL" id="CEP63977.1"/>
    </source>
</evidence>
<keyword evidence="10 12" id="KW-0342">GTP-binding</keyword>
<dbReference type="EC" id="2.7.7.79" evidence="2 12"/>
<dbReference type="GO" id="GO:0005525">
    <property type="term" value="F:GTP binding"/>
    <property type="evidence" value="ECO:0007669"/>
    <property type="project" value="UniProtKB-UniRule"/>
</dbReference>
<keyword evidence="6 12" id="KW-0548">Nucleotidyltransferase</keyword>
<evidence type="ECO:0000256" key="13">
    <source>
        <dbReference type="PIRSR" id="PIRSR028980-1"/>
    </source>
</evidence>
<keyword evidence="5 12" id="KW-0819">tRNA processing</keyword>
<dbReference type="HOGENOM" id="CLU_044271_0_1_1"/>
<proteinExistence type="inferred from homology"/>
<dbReference type="Pfam" id="PF14413">
    <property type="entry name" value="Thg1C"/>
    <property type="match status" value="1"/>
</dbReference>
<dbReference type="InterPro" id="IPR007537">
    <property type="entry name" value="tRNAHis_GuaTrfase_Thg1"/>
</dbReference>
<dbReference type="GeneID" id="34687504"/>
<dbReference type="GO" id="GO:0008193">
    <property type="term" value="F:tRNA guanylyltransferase activity"/>
    <property type="evidence" value="ECO:0007669"/>
    <property type="project" value="UniProtKB-UniRule"/>
</dbReference>
<evidence type="ECO:0000256" key="7">
    <source>
        <dbReference type="ARBA" id="ARBA00022723"/>
    </source>
</evidence>
<evidence type="ECO:0000256" key="12">
    <source>
        <dbReference type="PIRNR" id="PIRNR028980"/>
    </source>
</evidence>
<feature type="domain" description="tRNAHis guanylyltransferase catalytic" evidence="15">
    <location>
        <begin position="27"/>
        <end position="159"/>
    </location>
</feature>
<evidence type="ECO:0000256" key="9">
    <source>
        <dbReference type="ARBA" id="ARBA00022842"/>
    </source>
</evidence>
<evidence type="ECO:0000256" key="8">
    <source>
        <dbReference type="ARBA" id="ARBA00022741"/>
    </source>
</evidence>
<dbReference type="STRING" id="1245769.A0A0C7N1H5"/>
<gene>
    <name evidence="17" type="ORF">LALA0_S09e06854g</name>
</gene>
<keyword evidence="7 12" id="KW-0479">Metal-binding</keyword>
<comment type="similarity">
    <text evidence="1 12">Belongs to the tRNA(His) guanylyltransferase family.</text>
</comment>
<dbReference type="PIRSF" id="PIRSF028980">
    <property type="entry name" value="tRNAHis_guanylyltransferase"/>
    <property type="match status" value="1"/>
</dbReference>
<feature type="binding site" evidence="13">
    <location>
        <begin position="97"/>
        <end position="98"/>
    </location>
    <ligand>
        <name>GTP</name>
        <dbReference type="ChEBI" id="CHEBI:37565"/>
    </ligand>
</feature>
<feature type="binding site" evidence="14">
    <location>
        <position position="50"/>
    </location>
    <ligand>
        <name>Mg(2+)</name>
        <dbReference type="ChEBI" id="CHEBI:18420"/>
        <label>2</label>
        <note>catalytic</note>
    </ligand>
</feature>
<evidence type="ECO:0000256" key="6">
    <source>
        <dbReference type="ARBA" id="ARBA00022695"/>
    </source>
</evidence>
<dbReference type="AlphaFoldDB" id="A0A0C7N1H5"/>
<dbReference type="InterPro" id="IPR025845">
    <property type="entry name" value="Thg1_C_dom"/>
</dbReference>
<dbReference type="FunFam" id="3.30.70.3000:FF:000003">
    <property type="entry name" value="tRNA(His) guanylyltransferase"/>
    <property type="match status" value="1"/>
</dbReference>
<comment type="catalytic activity">
    <reaction evidence="12">
        <text>a 5'-end ribonucleotide-tRNA(His) + GTP + ATP + H2O = a 5'-end phospho-guanosine-ribonucleotide-tRNA(His) + AMP + 2 diphosphate + H(+)</text>
        <dbReference type="Rhea" id="RHEA:54564"/>
        <dbReference type="Rhea" id="RHEA-COMP:14193"/>
        <dbReference type="Rhea" id="RHEA-COMP:14917"/>
        <dbReference type="ChEBI" id="CHEBI:15377"/>
        <dbReference type="ChEBI" id="CHEBI:15378"/>
        <dbReference type="ChEBI" id="CHEBI:30616"/>
        <dbReference type="ChEBI" id="CHEBI:33019"/>
        <dbReference type="ChEBI" id="CHEBI:37565"/>
        <dbReference type="ChEBI" id="CHEBI:138282"/>
        <dbReference type="ChEBI" id="CHEBI:141847"/>
        <dbReference type="ChEBI" id="CHEBI:456215"/>
        <dbReference type="EC" id="2.7.7.79"/>
    </reaction>
</comment>
<dbReference type="RefSeq" id="XP_022630189.1">
    <property type="nucleotide sequence ID" value="XM_022770894.1"/>
</dbReference>
<keyword evidence="18" id="KW-1185">Reference proteome</keyword>
<evidence type="ECO:0000256" key="1">
    <source>
        <dbReference type="ARBA" id="ARBA00010113"/>
    </source>
</evidence>
<evidence type="ECO:0000256" key="4">
    <source>
        <dbReference type="ARBA" id="ARBA00022679"/>
    </source>
</evidence>
<comment type="cofactor">
    <cofactor evidence="14">
        <name>Mg(2+)</name>
        <dbReference type="ChEBI" id="CHEBI:18420"/>
    </cofactor>
    <text evidence="14">Binds 2 magnesium ions per subunit.</text>
</comment>
<dbReference type="EMBL" id="LN736368">
    <property type="protein sequence ID" value="CEP63977.1"/>
    <property type="molecule type" value="Genomic_DNA"/>
</dbReference>
<dbReference type="InterPro" id="IPR038469">
    <property type="entry name" value="tRNAHis_GuaTrfase_Thg1_sf"/>
</dbReference>
<accession>A0A0C7N1H5</accession>
<feature type="binding site" evidence="13">
    <location>
        <begin position="50"/>
        <end position="55"/>
    </location>
    <ligand>
        <name>GTP</name>
        <dbReference type="ChEBI" id="CHEBI:37565"/>
    </ligand>
</feature>
<evidence type="ECO:0000256" key="5">
    <source>
        <dbReference type="ARBA" id="ARBA00022694"/>
    </source>
</evidence>
<evidence type="ECO:0000256" key="10">
    <source>
        <dbReference type="ARBA" id="ARBA00023134"/>
    </source>
</evidence>
<dbReference type="OrthoDB" id="62560at2759"/>
<dbReference type="Pfam" id="PF04446">
    <property type="entry name" value="Thg1"/>
    <property type="match status" value="1"/>
</dbReference>
<evidence type="ECO:0000256" key="3">
    <source>
        <dbReference type="ARBA" id="ARBA00015443"/>
    </source>
</evidence>
<dbReference type="GO" id="GO:0042802">
    <property type="term" value="F:identical protein binding"/>
    <property type="evidence" value="ECO:0007669"/>
    <property type="project" value="EnsemblFungi"/>
</dbReference>
<evidence type="ECO:0000256" key="2">
    <source>
        <dbReference type="ARBA" id="ARBA00012511"/>
    </source>
</evidence>
<feature type="binding site" evidence="14">
    <location>
        <position position="98"/>
    </location>
    <ligand>
        <name>Mg(2+)</name>
        <dbReference type="ChEBI" id="CHEBI:18420"/>
        <label>2</label>
        <note>catalytic</note>
    </ligand>
</feature>
<feature type="domain" description="Thg1 C-terminal" evidence="16">
    <location>
        <begin position="163"/>
        <end position="239"/>
    </location>
</feature>
<keyword evidence="9 12" id="KW-0460">Magnesium</keyword>
<evidence type="ECO:0000259" key="16">
    <source>
        <dbReference type="Pfam" id="PF14413"/>
    </source>
</evidence>
<comment type="function">
    <text evidence="12">Adds a GMP to the 5'-end of tRNA(His) after transcription and RNase P cleavage.</text>
</comment>
<organism evidence="17 18">
    <name type="scientific">Lachancea lanzarotensis</name>
    <dbReference type="NCBI Taxonomy" id="1245769"/>
    <lineage>
        <taxon>Eukaryota</taxon>
        <taxon>Fungi</taxon>
        <taxon>Dikarya</taxon>
        <taxon>Ascomycota</taxon>
        <taxon>Saccharomycotina</taxon>
        <taxon>Saccharomycetes</taxon>
        <taxon>Saccharomycetales</taxon>
        <taxon>Saccharomycetaceae</taxon>
        <taxon>Lachancea</taxon>
    </lineage>
</organism>
<dbReference type="PANTHER" id="PTHR12729:SF6">
    <property type="entry name" value="TRNA(HIS) GUANYLYLTRANSFERASE-RELATED"/>
    <property type="match status" value="1"/>
</dbReference>
<keyword evidence="8 12" id="KW-0547">Nucleotide-binding</keyword>
<dbReference type="GO" id="GO:0006400">
    <property type="term" value="P:tRNA modification"/>
    <property type="evidence" value="ECO:0007669"/>
    <property type="project" value="UniProtKB-UniRule"/>
</dbReference>
<dbReference type="PANTHER" id="PTHR12729">
    <property type="entry name" value="TRNA(HIS) GUANYLYLTRANSFERASE-RELATED"/>
    <property type="match status" value="1"/>
</dbReference>
<keyword evidence="4 12" id="KW-0808">Transferase</keyword>
<evidence type="ECO:0000313" key="18">
    <source>
        <dbReference type="Proteomes" id="UP000054304"/>
    </source>
</evidence>